<evidence type="ECO:0000256" key="2">
    <source>
        <dbReference type="ARBA" id="ARBA00022448"/>
    </source>
</evidence>
<evidence type="ECO:0000256" key="1">
    <source>
        <dbReference type="ARBA" id="ARBA00004141"/>
    </source>
</evidence>
<dbReference type="Pfam" id="PF01699">
    <property type="entry name" value="Na_Ca_ex"/>
    <property type="match status" value="1"/>
</dbReference>
<keyword evidence="9" id="KW-1185">Reference proteome</keyword>
<feature type="transmembrane region" description="Helical" evidence="6">
    <location>
        <begin position="92"/>
        <end position="111"/>
    </location>
</feature>
<evidence type="ECO:0000313" key="9">
    <source>
        <dbReference type="Proteomes" id="UP000030745"/>
    </source>
</evidence>
<dbReference type="KEGG" id="spar:SPRG_16791"/>
<dbReference type="Gene3D" id="1.20.1420.30">
    <property type="entry name" value="NCX, central ion-binding region"/>
    <property type="match status" value="1"/>
</dbReference>
<dbReference type="GeneID" id="24138383"/>
<dbReference type="Proteomes" id="UP000030745">
    <property type="component" value="Unassembled WGS sequence"/>
</dbReference>
<dbReference type="VEuPathDB" id="FungiDB:SPRG_16791"/>
<evidence type="ECO:0000259" key="7">
    <source>
        <dbReference type="Pfam" id="PF01699"/>
    </source>
</evidence>
<dbReference type="PANTHER" id="PTHR12266:SF0">
    <property type="entry name" value="MITOCHONDRIAL SODIUM_CALCIUM EXCHANGER PROTEIN"/>
    <property type="match status" value="1"/>
</dbReference>
<dbReference type="InterPro" id="IPR051359">
    <property type="entry name" value="CaCA_antiporter"/>
</dbReference>
<dbReference type="OrthoDB" id="407410at2759"/>
<dbReference type="InterPro" id="IPR004837">
    <property type="entry name" value="NaCa_Exmemb"/>
</dbReference>
<accession>A0A067BHE9</accession>
<evidence type="ECO:0000256" key="6">
    <source>
        <dbReference type="SAM" id="Phobius"/>
    </source>
</evidence>
<feature type="transmembrane region" description="Helical" evidence="6">
    <location>
        <begin position="20"/>
        <end position="39"/>
    </location>
</feature>
<name>A0A067BHE9_SAPPC</name>
<dbReference type="GO" id="GO:0016020">
    <property type="term" value="C:membrane"/>
    <property type="evidence" value="ECO:0007669"/>
    <property type="project" value="UniProtKB-SubCell"/>
</dbReference>
<evidence type="ECO:0000256" key="4">
    <source>
        <dbReference type="ARBA" id="ARBA00022989"/>
    </source>
</evidence>
<proteinExistence type="predicted"/>
<dbReference type="EMBL" id="KK583563">
    <property type="protein sequence ID" value="KDO17804.1"/>
    <property type="molecule type" value="Genomic_DNA"/>
</dbReference>
<dbReference type="InterPro" id="IPR044880">
    <property type="entry name" value="NCX_ion-bd_dom_sf"/>
</dbReference>
<dbReference type="RefSeq" id="XP_012211489.1">
    <property type="nucleotide sequence ID" value="XM_012356099.1"/>
</dbReference>
<organism evidence="8 9">
    <name type="scientific">Saprolegnia parasitica (strain CBS 223.65)</name>
    <dbReference type="NCBI Taxonomy" id="695850"/>
    <lineage>
        <taxon>Eukaryota</taxon>
        <taxon>Sar</taxon>
        <taxon>Stramenopiles</taxon>
        <taxon>Oomycota</taxon>
        <taxon>Saprolegniomycetes</taxon>
        <taxon>Saprolegniales</taxon>
        <taxon>Saprolegniaceae</taxon>
        <taxon>Saprolegnia</taxon>
    </lineage>
</organism>
<evidence type="ECO:0000256" key="3">
    <source>
        <dbReference type="ARBA" id="ARBA00022692"/>
    </source>
</evidence>
<evidence type="ECO:0000256" key="5">
    <source>
        <dbReference type="ARBA" id="ARBA00023136"/>
    </source>
</evidence>
<keyword evidence="2" id="KW-0813">Transport</keyword>
<keyword evidence="5 6" id="KW-0472">Membrane</keyword>
<dbReference type="GO" id="GO:0008324">
    <property type="term" value="F:monoatomic cation transmembrane transporter activity"/>
    <property type="evidence" value="ECO:0007669"/>
    <property type="project" value="TreeGrafter"/>
</dbReference>
<keyword evidence="4 6" id="KW-1133">Transmembrane helix</keyword>
<dbReference type="AlphaFoldDB" id="A0A067BHE9"/>
<dbReference type="PANTHER" id="PTHR12266">
    <property type="entry name" value="NA+/CA2+ K+ INDEPENDENT EXCHANGER"/>
    <property type="match status" value="1"/>
</dbReference>
<reference evidence="8 9" key="1">
    <citation type="journal article" date="2013" name="PLoS Genet.">
        <title>Distinctive expansion of potential virulence genes in the genome of the oomycete fish pathogen Saprolegnia parasitica.</title>
        <authorList>
            <person name="Jiang R.H."/>
            <person name="de Bruijn I."/>
            <person name="Haas B.J."/>
            <person name="Belmonte R."/>
            <person name="Lobach L."/>
            <person name="Christie J."/>
            <person name="van den Ackerveken G."/>
            <person name="Bottin A."/>
            <person name="Bulone V."/>
            <person name="Diaz-Moreno S.M."/>
            <person name="Dumas B."/>
            <person name="Fan L."/>
            <person name="Gaulin E."/>
            <person name="Govers F."/>
            <person name="Grenville-Briggs L.J."/>
            <person name="Horner N.R."/>
            <person name="Levin J.Z."/>
            <person name="Mammella M."/>
            <person name="Meijer H.J."/>
            <person name="Morris P."/>
            <person name="Nusbaum C."/>
            <person name="Oome S."/>
            <person name="Phillips A.J."/>
            <person name="van Rooyen D."/>
            <person name="Rzeszutek E."/>
            <person name="Saraiva M."/>
            <person name="Secombes C.J."/>
            <person name="Seidl M.F."/>
            <person name="Snel B."/>
            <person name="Stassen J.H."/>
            <person name="Sykes S."/>
            <person name="Tripathy S."/>
            <person name="van den Berg H."/>
            <person name="Vega-Arreguin J.C."/>
            <person name="Wawra S."/>
            <person name="Young S.K."/>
            <person name="Zeng Q."/>
            <person name="Dieguez-Uribeondo J."/>
            <person name="Russ C."/>
            <person name="Tyler B.M."/>
            <person name="van West P."/>
        </authorList>
    </citation>
    <scope>NUCLEOTIDE SEQUENCE [LARGE SCALE GENOMIC DNA]</scope>
    <source>
        <strain evidence="8 9">CBS 223.65</strain>
    </source>
</reference>
<sequence length="164" mass="16985">MEGGLNDAGYVAAWRYVADMPGAATLVACVSFGLLVYLVTSTVTNFVGATLQGLVTDIGLPADVAGVTLLSWHNALPDVLLVVVAVSQGAPATGLVLVLGSCLLTTTVTVATANLAAETHQTVDPIRFSRDVGFYLAALLYVASLVLYGAVRLSYAEHCMSHEA</sequence>
<protein>
    <recommendedName>
        <fullName evidence="7">Sodium/calcium exchanger membrane region domain-containing protein</fullName>
    </recommendedName>
</protein>
<evidence type="ECO:0000313" key="8">
    <source>
        <dbReference type="EMBL" id="KDO17804.1"/>
    </source>
</evidence>
<gene>
    <name evidence="8" type="ORF">SPRG_16791</name>
</gene>
<feature type="domain" description="Sodium/calcium exchanger membrane region" evidence="7">
    <location>
        <begin position="34"/>
        <end position="148"/>
    </location>
</feature>
<comment type="subcellular location">
    <subcellularLocation>
        <location evidence="1">Membrane</location>
        <topology evidence="1">Multi-pass membrane protein</topology>
    </subcellularLocation>
</comment>
<feature type="transmembrane region" description="Helical" evidence="6">
    <location>
        <begin position="132"/>
        <end position="151"/>
    </location>
</feature>
<keyword evidence="3 6" id="KW-0812">Transmembrane</keyword>